<comment type="similarity">
    <text evidence="2">Belongs to the bacterial solute-binding protein 8 family.</text>
</comment>
<dbReference type="Proteomes" id="UP000563898">
    <property type="component" value="Unassembled WGS sequence"/>
</dbReference>
<dbReference type="PROSITE" id="PS51257">
    <property type="entry name" value="PROKAR_LIPOPROTEIN"/>
    <property type="match status" value="1"/>
</dbReference>
<accession>A0A846WPZ0</accession>
<evidence type="ECO:0000259" key="6">
    <source>
        <dbReference type="PROSITE" id="PS50983"/>
    </source>
</evidence>
<evidence type="ECO:0000256" key="3">
    <source>
        <dbReference type="ARBA" id="ARBA00022448"/>
    </source>
</evidence>
<evidence type="ECO:0000256" key="5">
    <source>
        <dbReference type="SAM" id="SignalP"/>
    </source>
</evidence>
<evidence type="ECO:0000256" key="1">
    <source>
        <dbReference type="ARBA" id="ARBA00004196"/>
    </source>
</evidence>
<sequence>MKNTRPMLRGLVVAVAVGLIAFLGACSSPDDNSAQSSSSFTPVTIDHEYGSTEITAKPTRVVTLLSDWTDTLAALNIPITAAFVPKGTPTFSWTPANNAQIVEVADPTQVTVAELAKFNPDLILAGYLGSEDQYNKLKEIAPTIPVLTKGATADTWEQLTTTAGKMFGVGDQAQKLIDATNGEISTFKSNNAKAQGKTFTFAQVGPTGQVGAINSTKDAAAGLIAQLGFTLNPQVAALHNGQSTRALISPERIDLLNSDLLVVYVPGGNNAVVNQVPGWSNLTAVKNGTVVYLDDKTQPAFSVPSAPSVGFVIDTLNPVAAKL</sequence>
<protein>
    <submittedName>
        <fullName evidence="7">ABC transporter substrate-binding protein</fullName>
    </submittedName>
</protein>
<dbReference type="EMBL" id="JAAXPC010000006">
    <property type="protein sequence ID" value="NKY02351.1"/>
    <property type="molecule type" value="Genomic_DNA"/>
</dbReference>
<comment type="subcellular location">
    <subcellularLocation>
        <location evidence="1">Cell envelope</location>
    </subcellularLocation>
</comment>
<feature type="chain" id="PRO_5039301962" evidence="5">
    <location>
        <begin position="26"/>
        <end position="323"/>
    </location>
</feature>
<dbReference type="PANTHER" id="PTHR30532:SF24">
    <property type="entry name" value="FERRIC ENTEROBACTIN-BINDING PERIPLASMIC PROTEIN FEPB"/>
    <property type="match status" value="1"/>
</dbReference>
<evidence type="ECO:0000256" key="4">
    <source>
        <dbReference type="ARBA" id="ARBA00022729"/>
    </source>
</evidence>
<feature type="signal peptide" evidence="5">
    <location>
        <begin position="1"/>
        <end position="25"/>
    </location>
</feature>
<dbReference type="SUPFAM" id="SSF53807">
    <property type="entry name" value="Helical backbone' metal receptor"/>
    <property type="match status" value="1"/>
</dbReference>
<dbReference type="InterPro" id="IPR051313">
    <property type="entry name" value="Bact_iron-sidero_bind"/>
</dbReference>
<gene>
    <name evidence="7" type="ORF">HGA05_12250</name>
</gene>
<evidence type="ECO:0000313" key="7">
    <source>
        <dbReference type="EMBL" id="NKY02351.1"/>
    </source>
</evidence>
<name>A0A846WPZ0_9ACTN</name>
<dbReference type="RefSeq" id="WP_006370115.1">
    <property type="nucleotide sequence ID" value="NZ_CP116236.1"/>
</dbReference>
<dbReference type="Gene3D" id="3.40.50.1980">
    <property type="entry name" value="Nitrogenase molybdenum iron protein domain"/>
    <property type="match status" value="2"/>
</dbReference>
<dbReference type="GO" id="GO:1901678">
    <property type="term" value="P:iron coordination entity transport"/>
    <property type="evidence" value="ECO:0007669"/>
    <property type="project" value="UniProtKB-ARBA"/>
</dbReference>
<organism evidence="7 8">
    <name type="scientific">Gordonia polyisoprenivorans</name>
    <dbReference type="NCBI Taxonomy" id="84595"/>
    <lineage>
        <taxon>Bacteria</taxon>
        <taxon>Bacillati</taxon>
        <taxon>Actinomycetota</taxon>
        <taxon>Actinomycetes</taxon>
        <taxon>Mycobacteriales</taxon>
        <taxon>Gordoniaceae</taxon>
        <taxon>Gordonia</taxon>
    </lineage>
</organism>
<dbReference type="AlphaFoldDB" id="A0A846WPZ0"/>
<dbReference type="PROSITE" id="PS50983">
    <property type="entry name" value="FE_B12_PBP"/>
    <property type="match status" value="1"/>
</dbReference>
<reference evidence="7 8" key="1">
    <citation type="submission" date="2020-04" db="EMBL/GenBank/DDBJ databases">
        <title>MicrobeNet Type strains.</title>
        <authorList>
            <person name="Nicholson A.C."/>
        </authorList>
    </citation>
    <scope>NUCLEOTIDE SEQUENCE [LARGE SCALE GENOMIC DNA]</scope>
    <source>
        <strain evidence="7 8">ATCC BAA-14</strain>
    </source>
</reference>
<dbReference type="Pfam" id="PF01497">
    <property type="entry name" value="Peripla_BP_2"/>
    <property type="match status" value="1"/>
</dbReference>
<dbReference type="PANTHER" id="PTHR30532">
    <property type="entry name" value="IRON III DICITRATE-BINDING PERIPLASMIC PROTEIN"/>
    <property type="match status" value="1"/>
</dbReference>
<comment type="caution">
    <text evidence="7">The sequence shown here is derived from an EMBL/GenBank/DDBJ whole genome shotgun (WGS) entry which is preliminary data.</text>
</comment>
<feature type="domain" description="Fe/B12 periplasmic-binding" evidence="6">
    <location>
        <begin position="60"/>
        <end position="323"/>
    </location>
</feature>
<proteinExistence type="inferred from homology"/>
<dbReference type="GO" id="GO:0030288">
    <property type="term" value="C:outer membrane-bounded periplasmic space"/>
    <property type="evidence" value="ECO:0007669"/>
    <property type="project" value="TreeGrafter"/>
</dbReference>
<keyword evidence="3" id="KW-0813">Transport</keyword>
<dbReference type="InterPro" id="IPR002491">
    <property type="entry name" value="ABC_transptr_periplasmic_BD"/>
</dbReference>
<keyword evidence="4 5" id="KW-0732">Signal</keyword>
<evidence type="ECO:0000313" key="8">
    <source>
        <dbReference type="Proteomes" id="UP000563898"/>
    </source>
</evidence>
<evidence type="ECO:0000256" key="2">
    <source>
        <dbReference type="ARBA" id="ARBA00008814"/>
    </source>
</evidence>